<sequence length="71" mass="8651">MNQILLTGKPALLTHALPGLLRRWWDEIRAAERAMWKSAPDRRQQRKRRYYPVQRDRVFEHAAMAREMHRL</sequence>
<dbReference type="AlphaFoldDB" id="A0A7I7XRR8"/>
<accession>A0A7I7XRR8</accession>
<dbReference type="RefSeq" id="WP_085155293.1">
    <property type="nucleotide sequence ID" value="NZ_AP022612.1"/>
</dbReference>
<name>A0A7I7XRR8_9MYCO</name>
<proteinExistence type="predicted"/>
<evidence type="ECO:0000313" key="1">
    <source>
        <dbReference type="EMBL" id="BBZ31844.1"/>
    </source>
</evidence>
<protein>
    <submittedName>
        <fullName evidence="1">Uncharacterized protein</fullName>
    </submittedName>
</protein>
<dbReference type="EMBL" id="AP022612">
    <property type="protein sequence ID" value="BBZ31844.1"/>
    <property type="molecule type" value="Genomic_DNA"/>
</dbReference>
<organism evidence="1 2">
    <name type="scientific">Mycolicibacterium confluentis</name>
    <dbReference type="NCBI Taxonomy" id="28047"/>
    <lineage>
        <taxon>Bacteria</taxon>
        <taxon>Bacillati</taxon>
        <taxon>Actinomycetota</taxon>
        <taxon>Actinomycetes</taxon>
        <taxon>Mycobacteriales</taxon>
        <taxon>Mycobacteriaceae</taxon>
        <taxon>Mycolicibacterium</taxon>
    </lineage>
</organism>
<reference evidence="1" key="2">
    <citation type="submission" date="2020-02" db="EMBL/GenBank/DDBJ databases">
        <authorList>
            <person name="Matsumoto Y."/>
            <person name="Motooka D."/>
            <person name="Nakamura S."/>
        </authorList>
    </citation>
    <scope>NUCLEOTIDE SEQUENCE</scope>
    <source>
        <strain evidence="1">JCM 13671</strain>
    </source>
</reference>
<evidence type="ECO:0000313" key="2">
    <source>
        <dbReference type="Proteomes" id="UP000466931"/>
    </source>
</evidence>
<gene>
    <name evidence="1" type="ORF">MCNF_04490</name>
</gene>
<dbReference type="Proteomes" id="UP000466931">
    <property type="component" value="Chromosome"/>
</dbReference>
<reference evidence="1" key="1">
    <citation type="journal article" date="2019" name="Emerg. Microbes Infect.">
        <title>Comprehensive subspecies identification of 175 nontuberculous mycobacteria species based on 7547 genomic profiles.</title>
        <authorList>
            <person name="Matsumoto Y."/>
            <person name="Kinjo T."/>
            <person name="Motooka D."/>
            <person name="Nabeya D."/>
            <person name="Jung N."/>
            <person name="Uechi K."/>
            <person name="Horii T."/>
            <person name="Iida T."/>
            <person name="Fujita J."/>
            <person name="Nakamura S."/>
        </authorList>
    </citation>
    <scope>NUCLEOTIDE SEQUENCE [LARGE SCALE GENOMIC DNA]</scope>
    <source>
        <strain evidence="1">JCM 13671</strain>
    </source>
</reference>
<dbReference type="OrthoDB" id="4637442at2"/>
<keyword evidence="2" id="KW-1185">Reference proteome</keyword>